<dbReference type="HOGENOM" id="CLU_098574_0_0_11"/>
<evidence type="ECO:0000256" key="2">
    <source>
        <dbReference type="SAM" id="Phobius"/>
    </source>
</evidence>
<feature type="transmembrane region" description="Helical" evidence="2">
    <location>
        <begin position="100"/>
        <end position="120"/>
    </location>
</feature>
<sequence length="246" mass="27579">MSTRSPMNKRSQTRERRGVARRSAASAKPAREAAGSVRVAPASSRDRRRQLEQGESLQGLTREEKRARRQQRRIQEDRIFDVSNILMKQDDDYRKRRGHLWIVVGVAAVLAAATIIIMFAMRRRALIPPASLQFVSFIIFYGVMIVALIYDAVRLRPIRNFYRAQAQGLSERKLVSLLERAAARDQAARASRRGLLARLVPGRKKSRDADASPTDGSETGSSSGPATRRSARRRSEAHGGRSKSKS</sequence>
<dbReference type="Proteomes" id="UP000006851">
    <property type="component" value="Chromosome"/>
</dbReference>
<feature type="region of interest" description="Disordered" evidence="1">
    <location>
        <begin position="199"/>
        <end position="246"/>
    </location>
</feature>
<dbReference type="AlphaFoldDB" id="F2N6X2"/>
<dbReference type="STRING" id="700015.Corgl_0042"/>
<keyword evidence="2" id="KW-0472">Membrane</keyword>
<feature type="transmembrane region" description="Helical" evidence="2">
    <location>
        <begin position="132"/>
        <end position="153"/>
    </location>
</feature>
<dbReference type="RefSeq" id="WP_013707914.1">
    <property type="nucleotide sequence ID" value="NC_015389.1"/>
</dbReference>
<keyword evidence="4" id="KW-1185">Reference proteome</keyword>
<evidence type="ECO:0000256" key="1">
    <source>
        <dbReference type="SAM" id="MobiDB-lite"/>
    </source>
</evidence>
<dbReference type="eggNOG" id="ENOG5034B1F">
    <property type="taxonomic scope" value="Bacteria"/>
</dbReference>
<protein>
    <submittedName>
        <fullName evidence="3">Uncharacterized protein</fullName>
    </submittedName>
</protein>
<proteinExistence type="predicted"/>
<dbReference type="OrthoDB" id="3186394at2"/>
<feature type="region of interest" description="Disordered" evidence="1">
    <location>
        <begin position="1"/>
        <end position="69"/>
    </location>
</feature>
<keyword evidence="2" id="KW-0812">Transmembrane</keyword>
<accession>F2N6X2</accession>
<reference evidence="4" key="1">
    <citation type="journal article" date="2013" name="Stand. Genomic Sci.">
        <title>Complete genome sequence of Coriobacterium glomerans type strain (PW2(T)) from the midgut of Pyrrhocoris apterus L. (red soldier bug).</title>
        <authorList>
            <person name="Stackebrandt E."/>
            <person name="Zeytun A."/>
            <person name="Lapidus A."/>
            <person name="Nolan M."/>
            <person name="Lucas S."/>
            <person name="Hammon N."/>
            <person name="Deshpande S."/>
            <person name="Cheng J.F."/>
            <person name="Tapia R."/>
            <person name="Goodwin L.A."/>
            <person name="Pitluck S."/>
            <person name="Liolios K."/>
            <person name="Pagani I."/>
            <person name="Ivanova N."/>
            <person name="Mavromatis K."/>
            <person name="Mikhailova N."/>
            <person name="Huntemann M."/>
            <person name="Pati A."/>
            <person name="Chen A."/>
            <person name="Palaniappan K."/>
            <person name="Chang Y.J."/>
            <person name="Land M."/>
            <person name="Hauser L."/>
            <person name="Rohde M."/>
            <person name="Pukall R."/>
            <person name="Goker M."/>
            <person name="Detter J.C."/>
            <person name="Woyke T."/>
            <person name="Bristow J."/>
            <person name="Eisen J.A."/>
            <person name="Markowitz V."/>
            <person name="Hugenholtz P."/>
            <person name="Kyrpides N.C."/>
            <person name="Klenk H.P."/>
        </authorList>
    </citation>
    <scope>NUCLEOTIDE SEQUENCE</scope>
    <source>
        <strain evidence="4">ATCC 49209 / DSM 20642 / JCM 10262 / PW2</strain>
    </source>
</reference>
<feature type="compositionally biased region" description="Low complexity" evidence="1">
    <location>
        <begin position="21"/>
        <end position="36"/>
    </location>
</feature>
<keyword evidence="2" id="KW-1133">Transmembrane helix</keyword>
<evidence type="ECO:0000313" key="4">
    <source>
        <dbReference type="Proteomes" id="UP000006851"/>
    </source>
</evidence>
<gene>
    <name evidence="3" type="ordered locus">Corgl_0042</name>
</gene>
<organism evidence="3 4">
    <name type="scientific">Coriobacterium glomerans (strain ATCC 49209 / DSM 20642 / JCM 10262 / PW2)</name>
    <dbReference type="NCBI Taxonomy" id="700015"/>
    <lineage>
        <taxon>Bacteria</taxon>
        <taxon>Bacillati</taxon>
        <taxon>Actinomycetota</taxon>
        <taxon>Coriobacteriia</taxon>
        <taxon>Coriobacteriales</taxon>
        <taxon>Coriobacteriaceae</taxon>
        <taxon>Coriobacterium</taxon>
    </lineage>
</organism>
<evidence type="ECO:0000313" key="3">
    <source>
        <dbReference type="EMBL" id="AEB06171.1"/>
    </source>
</evidence>
<feature type="compositionally biased region" description="Polar residues" evidence="1">
    <location>
        <begin position="1"/>
        <end position="10"/>
    </location>
</feature>
<dbReference type="KEGG" id="cgo:Corgl_0042"/>
<dbReference type="EMBL" id="CP002628">
    <property type="protein sequence ID" value="AEB06171.1"/>
    <property type="molecule type" value="Genomic_DNA"/>
</dbReference>
<name>F2N6X2_CORGP</name>